<evidence type="ECO:0000256" key="1">
    <source>
        <dbReference type="SAM" id="Coils"/>
    </source>
</evidence>
<proteinExistence type="predicted"/>
<dbReference type="PROSITE" id="PS51257">
    <property type="entry name" value="PROKAR_LIPOPROTEIN"/>
    <property type="match status" value="1"/>
</dbReference>
<dbReference type="RefSeq" id="WP_129015979.1">
    <property type="nucleotide sequence ID" value="NZ_SDDZ01000001.1"/>
</dbReference>
<dbReference type="EMBL" id="SDDZ01000001">
    <property type="protein sequence ID" value="RXJ52845.1"/>
    <property type="molecule type" value="Genomic_DNA"/>
</dbReference>
<organism evidence="3 4">
    <name type="scientific">Gelidibacter gilvus</name>
    <dbReference type="NCBI Taxonomy" id="59602"/>
    <lineage>
        <taxon>Bacteria</taxon>
        <taxon>Pseudomonadati</taxon>
        <taxon>Bacteroidota</taxon>
        <taxon>Flavobacteriia</taxon>
        <taxon>Flavobacteriales</taxon>
        <taxon>Flavobacteriaceae</taxon>
        <taxon>Gelidibacter</taxon>
    </lineage>
</organism>
<feature type="signal peptide" evidence="2">
    <location>
        <begin position="1"/>
        <end position="22"/>
    </location>
</feature>
<gene>
    <name evidence="3" type="ORF">ESZ48_03915</name>
</gene>
<sequence length="82" mass="8682">MKKLLFSSAMVLALGLSFTSCRDTDKKEDSVIIIEKEVEKVPAKTEGALEKAGKAIDNAAKEVKEAGKAVDSAAKEVVGDDN</sequence>
<protein>
    <recommendedName>
        <fullName evidence="5">YtxH domain-containing protein</fullName>
    </recommendedName>
</protein>
<dbReference type="Proteomes" id="UP000289792">
    <property type="component" value="Unassembled WGS sequence"/>
</dbReference>
<dbReference type="AlphaFoldDB" id="A0A4Q0XLM6"/>
<accession>A0A4Q0XLM6</accession>
<evidence type="ECO:0000256" key="2">
    <source>
        <dbReference type="SAM" id="SignalP"/>
    </source>
</evidence>
<evidence type="ECO:0000313" key="3">
    <source>
        <dbReference type="EMBL" id="RXJ52845.1"/>
    </source>
</evidence>
<feature type="chain" id="PRO_5020198451" description="YtxH domain-containing protein" evidence="2">
    <location>
        <begin position="23"/>
        <end position="82"/>
    </location>
</feature>
<evidence type="ECO:0000313" key="4">
    <source>
        <dbReference type="Proteomes" id="UP000289792"/>
    </source>
</evidence>
<name>A0A4Q0XLM6_9FLAO</name>
<dbReference type="OrthoDB" id="1453891at2"/>
<reference evidence="3 4" key="1">
    <citation type="submission" date="2019-01" db="EMBL/GenBank/DDBJ databases">
        <title>Genome sequence of the Antarctic species Gelidibacter gilvus ACAM 158(T).</title>
        <authorList>
            <person name="Bowman J.P."/>
        </authorList>
    </citation>
    <scope>NUCLEOTIDE SEQUENCE [LARGE SCALE GENOMIC DNA]</scope>
    <source>
        <strain evidence="3 4">IC158</strain>
    </source>
</reference>
<feature type="coiled-coil region" evidence="1">
    <location>
        <begin position="49"/>
        <end position="76"/>
    </location>
</feature>
<evidence type="ECO:0008006" key="5">
    <source>
        <dbReference type="Google" id="ProtNLM"/>
    </source>
</evidence>
<keyword evidence="1" id="KW-0175">Coiled coil</keyword>
<comment type="caution">
    <text evidence="3">The sequence shown here is derived from an EMBL/GenBank/DDBJ whole genome shotgun (WGS) entry which is preliminary data.</text>
</comment>
<keyword evidence="2" id="KW-0732">Signal</keyword>
<keyword evidence="4" id="KW-1185">Reference proteome</keyword>